<reference evidence="3" key="1">
    <citation type="journal article" date="2017" name="Genome Biol.">
        <title>Comparative genomics reveals high biological diversity and specific adaptations in the industrially and medically important fungal genus Aspergillus.</title>
        <authorList>
            <person name="de Vries R.P."/>
            <person name="Riley R."/>
            <person name="Wiebenga A."/>
            <person name="Aguilar-Osorio G."/>
            <person name="Amillis S."/>
            <person name="Uchima C.A."/>
            <person name="Anderluh G."/>
            <person name="Asadollahi M."/>
            <person name="Askin M."/>
            <person name="Barry K."/>
            <person name="Battaglia E."/>
            <person name="Bayram O."/>
            <person name="Benocci T."/>
            <person name="Braus-Stromeyer S.A."/>
            <person name="Caldana C."/>
            <person name="Canovas D."/>
            <person name="Cerqueira G.C."/>
            <person name="Chen F."/>
            <person name="Chen W."/>
            <person name="Choi C."/>
            <person name="Clum A."/>
            <person name="Dos Santos R.A."/>
            <person name="Damasio A.R."/>
            <person name="Diallinas G."/>
            <person name="Emri T."/>
            <person name="Fekete E."/>
            <person name="Flipphi M."/>
            <person name="Freyberg S."/>
            <person name="Gallo A."/>
            <person name="Gournas C."/>
            <person name="Habgood R."/>
            <person name="Hainaut M."/>
            <person name="Harispe M.L."/>
            <person name="Henrissat B."/>
            <person name="Hilden K.S."/>
            <person name="Hope R."/>
            <person name="Hossain A."/>
            <person name="Karabika E."/>
            <person name="Karaffa L."/>
            <person name="Karanyi Z."/>
            <person name="Krasevec N."/>
            <person name="Kuo A."/>
            <person name="Kusch H."/>
            <person name="LaButti K."/>
            <person name="Lagendijk E.L."/>
            <person name="Lapidus A."/>
            <person name="Levasseur A."/>
            <person name="Lindquist E."/>
            <person name="Lipzen A."/>
            <person name="Logrieco A.F."/>
            <person name="MacCabe A."/>
            <person name="Maekelae M.R."/>
            <person name="Malavazi I."/>
            <person name="Melin P."/>
            <person name="Meyer V."/>
            <person name="Mielnichuk N."/>
            <person name="Miskei M."/>
            <person name="Molnar A.P."/>
            <person name="Mule G."/>
            <person name="Ngan C.Y."/>
            <person name="Orejas M."/>
            <person name="Orosz E."/>
            <person name="Ouedraogo J.P."/>
            <person name="Overkamp K.M."/>
            <person name="Park H.-S."/>
            <person name="Perrone G."/>
            <person name="Piumi F."/>
            <person name="Punt P.J."/>
            <person name="Ram A.F."/>
            <person name="Ramon A."/>
            <person name="Rauscher S."/>
            <person name="Record E."/>
            <person name="Riano-Pachon D.M."/>
            <person name="Robert V."/>
            <person name="Roehrig J."/>
            <person name="Ruller R."/>
            <person name="Salamov A."/>
            <person name="Salih N.S."/>
            <person name="Samson R.A."/>
            <person name="Sandor E."/>
            <person name="Sanguinetti M."/>
            <person name="Schuetze T."/>
            <person name="Sepcic K."/>
            <person name="Shelest E."/>
            <person name="Sherlock G."/>
            <person name="Sophianopoulou V."/>
            <person name="Squina F.M."/>
            <person name="Sun H."/>
            <person name="Susca A."/>
            <person name="Todd R.B."/>
            <person name="Tsang A."/>
            <person name="Unkles S.E."/>
            <person name="van de Wiele N."/>
            <person name="van Rossen-Uffink D."/>
            <person name="Oliveira J.V."/>
            <person name="Vesth T.C."/>
            <person name="Visser J."/>
            <person name="Yu J.-H."/>
            <person name="Zhou M."/>
            <person name="Andersen M.R."/>
            <person name="Archer D.B."/>
            <person name="Baker S.E."/>
            <person name="Benoit I."/>
            <person name="Brakhage A.A."/>
            <person name="Braus G.H."/>
            <person name="Fischer R."/>
            <person name="Frisvad J.C."/>
            <person name="Goldman G.H."/>
            <person name="Houbraken J."/>
            <person name="Oakley B."/>
            <person name="Pocsi I."/>
            <person name="Scazzocchio C."/>
            <person name="Seiboth B."/>
            <person name="vanKuyk P.A."/>
            <person name="Wortman J."/>
            <person name="Dyer P.S."/>
            <person name="Grigoriev I.V."/>
        </authorList>
    </citation>
    <scope>NUCLEOTIDE SEQUENCE [LARGE SCALE GENOMIC DNA]</scope>
    <source>
        <strain evidence="3">CBS 593.65</strain>
    </source>
</reference>
<organism evidence="2 3">
    <name type="scientific">Aspergillus sydowii CBS 593.65</name>
    <dbReference type="NCBI Taxonomy" id="1036612"/>
    <lineage>
        <taxon>Eukaryota</taxon>
        <taxon>Fungi</taxon>
        <taxon>Dikarya</taxon>
        <taxon>Ascomycota</taxon>
        <taxon>Pezizomycotina</taxon>
        <taxon>Eurotiomycetes</taxon>
        <taxon>Eurotiomycetidae</taxon>
        <taxon>Eurotiales</taxon>
        <taxon>Aspergillaceae</taxon>
        <taxon>Aspergillus</taxon>
        <taxon>Aspergillus subgen. Nidulantes</taxon>
    </lineage>
</organism>
<keyword evidence="3" id="KW-1185">Reference proteome</keyword>
<feature type="region of interest" description="Disordered" evidence="1">
    <location>
        <begin position="39"/>
        <end position="63"/>
    </location>
</feature>
<evidence type="ECO:0000256" key="1">
    <source>
        <dbReference type="SAM" id="MobiDB-lite"/>
    </source>
</evidence>
<gene>
    <name evidence="2" type="ORF">ASPSYDRAFT_31884</name>
</gene>
<proteinExistence type="predicted"/>
<dbReference type="Proteomes" id="UP000184356">
    <property type="component" value="Unassembled WGS sequence"/>
</dbReference>
<dbReference type="EMBL" id="KV878586">
    <property type="protein sequence ID" value="OJJ59275.1"/>
    <property type="molecule type" value="Genomic_DNA"/>
</dbReference>
<dbReference type="VEuPathDB" id="FungiDB:ASPSYDRAFT_31884"/>
<name>A0A1L9TIN0_9EURO</name>
<dbReference type="GeneID" id="63760994"/>
<accession>A0A1L9TIN0</accession>
<sequence length="434" mass="49361">MECSDYTFLNTTGASGLSGPAAKQMRAHITRTNFAKRRQRLTGREAEDEPKRETKQRRRIVSGDRVSDSALTLIPSHLSPSEDALDRLQELLFIEGRRNPYNPREALWFKLFTSEPVLVEATMAVALRHRSPEDSWQSQADHHSYIAVNLLKERIASITTRPDAVIGAVITMVFGAALACDDIAWHIHIDGLIQIINDRESRDPLGLPSWFIDLIVQDSINHIFGFPRAWHPKLIHALREYHDRKITKLSSICDNVVQLWRAINFHHQNPLDPISIAKNIEEPLAEVHYQARALRSPDNVHIDAAARAIELVLHLLWPTQSPAHLTLLASELRGRRSHFPVRHCPYMDLTSFQLMIGAVAAERRSDTRAWFVDRVARSVRWMQNRGWHEPLSLVEERAGLDGDTGLKGQFKALWKELYDVAATINVQSADQGLE</sequence>
<dbReference type="InterPro" id="IPR021858">
    <property type="entry name" value="Fun_TF"/>
</dbReference>
<dbReference type="PANTHER" id="PTHR37540">
    <property type="entry name" value="TRANSCRIPTION FACTOR (ACR-2), PUTATIVE-RELATED-RELATED"/>
    <property type="match status" value="1"/>
</dbReference>
<evidence type="ECO:0000313" key="2">
    <source>
        <dbReference type="EMBL" id="OJJ59275.1"/>
    </source>
</evidence>
<feature type="compositionally biased region" description="Basic and acidic residues" evidence="1">
    <location>
        <begin position="42"/>
        <end position="53"/>
    </location>
</feature>
<dbReference type="OrthoDB" id="4158087at2759"/>
<evidence type="ECO:0000313" key="3">
    <source>
        <dbReference type="Proteomes" id="UP000184356"/>
    </source>
</evidence>
<dbReference type="RefSeq" id="XP_040703081.1">
    <property type="nucleotide sequence ID" value="XM_040844921.1"/>
</dbReference>
<protein>
    <submittedName>
        <fullName evidence="2">Uncharacterized protein</fullName>
    </submittedName>
</protein>
<dbReference type="AlphaFoldDB" id="A0A1L9TIN0"/>
<dbReference type="Pfam" id="PF11951">
    <property type="entry name" value="Fungal_trans_2"/>
    <property type="match status" value="1"/>
</dbReference>
<dbReference type="PANTHER" id="PTHR37540:SF5">
    <property type="entry name" value="TRANSCRIPTION FACTOR DOMAIN-CONTAINING PROTEIN"/>
    <property type="match status" value="1"/>
</dbReference>